<reference evidence="10" key="1">
    <citation type="journal article" date="2019" name="Int. J. Syst. Evol. Microbiol.">
        <title>The Global Catalogue of Microorganisms (GCM) 10K type strain sequencing project: providing services to taxonomists for standard genome sequencing and annotation.</title>
        <authorList>
            <consortium name="The Broad Institute Genomics Platform"/>
            <consortium name="The Broad Institute Genome Sequencing Center for Infectious Disease"/>
            <person name="Wu L."/>
            <person name="Ma J."/>
        </authorList>
    </citation>
    <scope>NUCLEOTIDE SEQUENCE [LARGE SCALE GENOMIC DNA]</scope>
    <source>
        <strain evidence="10">CCUG 54939</strain>
    </source>
</reference>
<dbReference type="InterPro" id="IPR028082">
    <property type="entry name" value="Peripla_BP_I"/>
</dbReference>
<evidence type="ECO:0000256" key="2">
    <source>
        <dbReference type="ARBA" id="ARBA00008610"/>
    </source>
</evidence>
<feature type="domain" description="ABC transporter substrate-binding protein PnrA-like" evidence="8">
    <location>
        <begin position="33"/>
        <end position="324"/>
    </location>
</feature>
<keyword evidence="4 7" id="KW-0732">Signal</keyword>
<dbReference type="PANTHER" id="PTHR34296:SF2">
    <property type="entry name" value="ABC TRANSPORTER GUANOSINE-BINDING PROTEIN NUPN"/>
    <property type="match status" value="1"/>
</dbReference>
<dbReference type="EMBL" id="JBHSAF010000010">
    <property type="protein sequence ID" value="MFC3913679.1"/>
    <property type="molecule type" value="Genomic_DNA"/>
</dbReference>
<keyword evidence="10" id="KW-1185">Reference proteome</keyword>
<dbReference type="InterPro" id="IPR050957">
    <property type="entry name" value="BMP_lipoprotein"/>
</dbReference>
<dbReference type="PANTHER" id="PTHR34296">
    <property type="entry name" value="TRANSCRIPTIONAL ACTIVATOR PROTEIN MED"/>
    <property type="match status" value="1"/>
</dbReference>
<dbReference type="Proteomes" id="UP001595692">
    <property type="component" value="Unassembled WGS sequence"/>
</dbReference>
<evidence type="ECO:0000259" key="8">
    <source>
        <dbReference type="Pfam" id="PF02608"/>
    </source>
</evidence>
<protein>
    <submittedName>
        <fullName evidence="9">BMP family protein</fullName>
    </submittedName>
</protein>
<keyword evidence="3" id="KW-1003">Cell membrane</keyword>
<comment type="subcellular location">
    <subcellularLocation>
        <location evidence="1">Cell membrane</location>
        <topology evidence="1">Lipid-anchor</topology>
    </subcellularLocation>
</comment>
<dbReference type="SUPFAM" id="SSF53822">
    <property type="entry name" value="Periplasmic binding protein-like I"/>
    <property type="match status" value="1"/>
</dbReference>
<evidence type="ECO:0000256" key="4">
    <source>
        <dbReference type="ARBA" id="ARBA00022729"/>
    </source>
</evidence>
<evidence type="ECO:0000256" key="5">
    <source>
        <dbReference type="ARBA" id="ARBA00023136"/>
    </source>
</evidence>
<comment type="similarity">
    <text evidence="2">Belongs to the BMP lipoprotein family.</text>
</comment>
<feature type="signal peptide" evidence="7">
    <location>
        <begin position="1"/>
        <end position="22"/>
    </location>
</feature>
<evidence type="ECO:0000256" key="3">
    <source>
        <dbReference type="ARBA" id="ARBA00022475"/>
    </source>
</evidence>
<keyword evidence="6" id="KW-0449">Lipoprotein</keyword>
<accession>A0ABV8CNK4</accession>
<gene>
    <name evidence="9" type="ORF">ACFOSS_09385</name>
</gene>
<sequence>MLSVARMMMFGIALALPSWVLAASKPAVVYGLGGKFDGAVNQQVFEKGVQRFSQETGVAVTEREPASVAERQQMIRELAKQGFSPIVLIGDDEPSSLLPVADEYPKTHFTLVDAQLNKANVRSLLFNEQEAAFLIGAIAAAESETGIIGFVGGMDLPTIRRYACGYEQGALFANPSIEVKQSYVTSIPSMAFNDPAKGTFVAKGLIDDGADIVFAAARGTGQGVYQAAADAGVKAIGSDYNQNSLYPGTMLTSLYKNRPLAVYLALEEGETGTWKAGIRQLGLADDYVGWALDKHNQALLSDALRSKLETLRVEILTGKIQVNDVLQQGHCELVRPQQGALCAAIEQRKPGSLCKS</sequence>
<feature type="chain" id="PRO_5047106515" evidence="7">
    <location>
        <begin position="23"/>
        <end position="356"/>
    </location>
</feature>
<dbReference type="Gene3D" id="3.40.50.2300">
    <property type="match status" value="2"/>
</dbReference>
<dbReference type="CDD" id="cd06354">
    <property type="entry name" value="PBP1_PrnA-like"/>
    <property type="match status" value="1"/>
</dbReference>
<keyword evidence="5" id="KW-0472">Membrane</keyword>
<dbReference type="InterPro" id="IPR003760">
    <property type="entry name" value="PnrA-like"/>
</dbReference>
<evidence type="ECO:0000256" key="1">
    <source>
        <dbReference type="ARBA" id="ARBA00004193"/>
    </source>
</evidence>
<comment type="caution">
    <text evidence="9">The sequence shown here is derived from an EMBL/GenBank/DDBJ whole genome shotgun (WGS) entry which is preliminary data.</text>
</comment>
<organism evidence="9 10">
    <name type="scientific">Pseudaeromonas sharmana</name>
    <dbReference type="NCBI Taxonomy" id="328412"/>
    <lineage>
        <taxon>Bacteria</taxon>
        <taxon>Pseudomonadati</taxon>
        <taxon>Pseudomonadota</taxon>
        <taxon>Gammaproteobacteria</taxon>
        <taxon>Aeromonadales</taxon>
        <taxon>Aeromonadaceae</taxon>
        <taxon>Pseudaeromonas</taxon>
    </lineage>
</organism>
<name>A0ABV8CNK4_9GAMM</name>
<evidence type="ECO:0000256" key="7">
    <source>
        <dbReference type="SAM" id="SignalP"/>
    </source>
</evidence>
<proteinExistence type="inferred from homology"/>
<evidence type="ECO:0000256" key="6">
    <source>
        <dbReference type="ARBA" id="ARBA00023288"/>
    </source>
</evidence>
<dbReference type="Pfam" id="PF02608">
    <property type="entry name" value="Bmp"/>
    <property type="match status" value="1"/>
</dbReference>
<evidence type="ECO:0000313" key="10">
    <source>
        <dbReference type="Proteomes" id="UP001595692"/>
    </source>
</evidence>
<evidence type="ECO:0000313" key="9">
    <source>
        <dbReference type="EMBL" id="MFC3913679.1"/>
    </source>
</evidence>
<dbReference type="RefSeq" id="WP_377152074.1">
    <property type="nucleotide sequence ID" value="NZ_JBHSAF010000010.1"/>
</dbReference>